<dbReference type="KEGG" id="dpx:DAPPUDRAFT_233149"/>
<dbReference type="PANTHER" id="PTHR23263">
    <property type="entry name" value="SMALL PROLINE-RICH PROTEIN"/>
    <property type="match status" value="1"/>
</dbReference>
<dbReference type="AlphaFoldDB" id="E9FTD1"/>
<evidence type="ECO:0000256" key="1">
    <source>
        <dbReference type="SAM" id="MobiDB-lite"/>
    </source>
</evidence>
<gene>
    <name evidence="3" type="ORF">DAPPUDRAFT_233149</name>
</gene>
<feature type="region of interest" description="Disordered" evidence="1">
    <location>
        <begin position="53"/>
        <end position="74"/>
    </location>
</feature>
<accession>E9FTD1</accession>
<keyword evidence="2" id="KW-0812">Transmembrane</keyword>
<organism evidence="3 4">
    <name type="scientific">Daphnia pulex</name>
    <name type="common">Water flea</name>
    <dbReference type="NCBI Taxonomy" id="6669"/>
    <lineage>
        <taxon>Eukaryota</taxon>
        <taxon>Metazoa</taxon>
        <taxon>Ecdysozoa</taxon>
        <taxon>Arthropoda</taxon>
        <taxon>Crustacea</taxon>
        <taxon>Branchiopoda</taxon>
        <taxon>Diplostraca</taxon>
        <taxon>Cladocera</taxon>
        <taxon>Anomopoda</taxon>
        <taxon>Daphniidae</taxon>
        <taxon>Daphnia</taxon>
    </lineage>
</organism>
<protein>
    <submittedName>
        <fullName evidence="3">Uncharacterized protein</fullName>
    </submittedName>
</protein>
<evidence type="ECO:0000313" key="3">
    <source>
        <dbReference type="EMBL" id="EFX89344.1"/>
    </source>
</evidence>
<sequence length="286" mass="31900">MADSAPGVPMSPGYGGYESTTLQPYYTTYDTTILQHHAAPSYYTESPQYYSSPSYTTKGKSTTPRLPNTTPTRHQSTTLLHSLLQLITMRFPHSTPPRHRSTTPLHIMVNYGVVLLLGVVSLMVGSAMVYRCLLGMAAYYTEVSSATPPWIESITPQLMLPQLTTLNARSIFLPRATLPKGRELRRGSKYYITKAPENTRKLWCRATVNVVTMMAGSTTDVLISPGYGGYQQQHTQQPLTTLRLASAKPPRLQSITPQFMLVQATTQKLRSNFLPRFTTFTTPPPY</sequence>
<dbReference type="Proteomes" id="UP000000305">
    <property type="component" value="Unassembled WGS sequence"/>
</dbReference>
<dbReference type="PANTHER" id="PTHR23263:SF124">
    <property type="entry name" value="SMALL PROLINE-RICH PROTEIN 3"/>
    <property type="match status" value="1"/>
</dbReference>
<dbReference type="EMBL" id="GL732524">
    <property type="protein sequence ID" value="EFX89344.1"/>
    <property type="molecule type" value="Genomic_DNA"/>
</dbReference>
<feature type="transmembrane region" description="Helical" evidence="2">
    <location>
        <begin position="108"/>
        <end position="130"/>
    </location>
</feature>
<name>E9FTD1_DAPPU</name>
<proteinExistence type="predicted"/>
<keyword evidence="4" id="KW-1185">Reference proteome</keyword>
<keyword evidence="2" id="KW-1133">Transmembrane helix</keyword>
<dbReference type="InParanoid" id="E9FTD1"/>
<reference evidence="3 4" key="1">
    <citation type="journal article" date="2011" name="Science">
        <title>The ecoresponsive genome of Daphnia pulex.</title>
        <authorList>
            <person name="Colbourne J.K."/>
            <person name="Pfrender M.E."/>
            <person name="Gilbert D."/>
            <person name="Thomas W.K."/>
            <person name="Tucker A."/>
            <person name="Oakley T.H."/>
            <person name="Tokishita S."/>
            <person name="Aerts A."/>
            <person name="Arnold G.J."/>
            <person name="Basu M.K."/>
            <person name="Bauer D.J."/>
            <person name="Caceres C.E."/>
            <person name="Carmel L."/>
            <person name="Casola C."/>
            <person name="Choi J.H."/>
            <person name="Detter J.C."/>
            <person name="Dong Q."/>
            <person name="Dusheyko S."/>
            <person name="Eads B.D."/>
            <person name="Frohlich T."/>
            <person name="Geiler-Samerotte K.A."/>
            <person name="Gerlach D."/>
            <person name="Hatcher P."/>
            <person name="Jogdeo S."/>
            <person name="Krijgsveld J."/>
            <person name="Kriventseva E.V."/>
            <person name="Kultz D."/>
            <person name="Laforsch C."/>
            <person name="Lindquist E."/>
            <person name="Lopez J."/>
            <person name="Manak J.R."/>
            <person name="Muller J."/>
            <person name="Pangilinan J."/>
            <person name="Patwardhan R.P."/>
            <person name="Pitluck S."/>
            <person name="Pritham E.J."/>
            <person name="Rechtsteiner A."/>
            <person name="Rho M."/>
            <person name="Rogozin I.B."/>
            <person name="Sakarya O."/>
            <person name="Salamov A."/>
            <person name="Schaack S."/>
            <person name="Shapiro H."/>
            <person name="Shiga Y."/>
            <person name="Skalitzky C."/>
            <person name="Smith Z."/>
            <person name="Souvorov A."/>
            <person name="Sung W."/>
            <person name="Tang Z."/>
            <person name="Tsuchiya D."/>
            <person name="Tu H."/>
            <person name="Vos H."/>
            <person name="Wang M."/>
            <person name="Wolf Y.I."/>
            <person name="Yamagata H."/>
            <person name="Yamada T."/>
            <person name="Ye Y."/>
            <person name="Shaw J.R."/>
            <person name="Andrews J."/>
            <person name="Crease T.J."/>
            <person name="Tang H."/>
            <person name="Lucas S.M."/>
            <person name="Robertson H.M."/>
            <person name="Bork P."/>
            <person name="Koonin E.V."/>
            <person name="Zdobnov E.M."/>
            <person name="Grigoriev I.V."/>
            <person name="Lynch M."/>
            <person name="Boore J.L."/>
        </authorList>
    </citation>
    <scope>NUCLEOTIDE SEQUENCE [LARGE SCALE GENOMIC DNA]</scope>
</reference>
<keyword evidence="2" id="KW-0472">Membrane</keyword>
<evidence type="ECO:0000256" key="2">
    <source>
        <dbReference type="SAM" id="Phobius"/>
    </source>
</evidence>
<evidence type="ECO:0000313" key="4">
    <source>
        <dbReference type="Proteomes" id="UP000000305"/>
    </source>
</evidence>
<dbReference type="HOGENOM" id="CLU_974055_0_0_1"/>